<evidence type="ECO:0000256" key="9">
    <source>
        <dbReference type="ARBA" id="ARBA00047928"/>
    </source>
</evidence>
<evidence type="ECO:0000256" key="12">
    <source>
        <dbReference type="RuleBase" id="RU000589"/>
    </source>
</evidence>
<dbReference type="Proteomes" id="UP001153076">
    <property type="component" value="Unassembled WGS sequence"/>
</dbReference>
<comment type="catalytic activity">
    <reaction evidence="9 12">
        <text>[(1-&gt;4)-alpha-D-galacturonosyl methyl ester](n) + n H2O = [(1-&gt;4)-alpha-D-galacturonosyl](n) + n methanol + n H(+)</text>
        <dbReference type="Rhea" id="RHEA:22380"/>
        <dbReference type="Rhea" id="RHEA-COMP:14570"/>
        <dbReference type="Rhea" id="RHEA-COMP:14573"/>
        <dbReference type="ChEBI" id="CHEBI:15377"/>
        <dbReference type="ChEBI" id="CHEBI:15378"/>
        <dbReference type="ChEBI" id="CHEBI:17790"/>
        <dbReference type="ChEBI" id="CHEBI:140522"/>
        <dbReference type="ChEBI" id="CHEBI:140523"/>
        <dbReference type="EC" id="3.1.1.11"/>
    </reaction>
</comment>
<keyword evidence="7" id="KW-1015">Disulfide bond</keyword>
<evidence type="ECO:0000256" key="2">
    <source>
        <dbReference type="ARBA" id="ARBA00006027"/>
    </source>
</evidence>
<dbReference type="InterPro" id="IPR006501">
    <property type="entry name" value="Pectinesterase_inhib_dom"/>
</dbReference>
<dbReference type="InterPro" id="IPR012334">
    <property type="entry name" value="Pectin_lyas_fold"/>
</dbReference>
<dbReference type="NCBIfam" id="TIGR01614">
    <property type="entry name" value="PME_inhib"/>
    <property type="match status" value="1"/>
</dbReference>
<protein>
    <recommendedName>
        <fullName evidence="4 12">Pectinesterase</fullName>
        <ecNumber evidence="4 12">3.1.1.11</ecNumber>
    </recommendedName>
</protein>
<dbReference type="AlphaFoldDB" id="A0A9Q1JNJ9"/>
<gene>
    <name evidence="14" type="ORF">Cgig2_031473</name>
</gene>
<evidence type="ECO:0000256" key="4">
    <source>
        <dbReference type="ARBA" id="ARBA00013229"/>
    </source>
</evidence>
<comment type="similarity">
    <text evidence="3">In the C-terminal section; belongs to the pectinesterase family.</text>
</comment>
<dbReference type="CDD" id="cd15798">
    <property type="entry name" value="PMEI-like_3"/>
    <property type="match status" value="1"/>
</dbReference>
<dbReference type="InterPro" id="IPR000070">
    <property type="entry name" value="Pectinesterase_cat"/>
</dbReference>
<accession>A0A9Q1JNJ9</accession>
<dbReference type="GO" id="GO:0004857">
    <property type="term" value="F:enzyme inhibitor activity"/>
    <property type="evidence" value="ECO:0007669"/>
    <property type="project" value="InterPro"/>
</dbReference>
<keyword evidence="6 12" id="KW-0063">Aspartyl esterase</keyword>
<dbReference type="SMART" id="SM00856">
    <property type="entry name" value="PMEI"/>
    <property type="match status" value="1"/>
</dbReference>
<keyword evidence="5 12" id="KW-0378">Hydrolase</keyword>
<dbReference type="SUPFAM" id="SSF101148">
    <property type="entry name" value="Plant invertase/pectin methylesterase inhibitor"/>
    <property type="match status" value="1"/>
</dbReference>
<dbReference type="Pfam" id="PF01095">
    <property type="entry name" value="Pectinesterase"/>
    <property type="match status" value="1"/>
</dbReference>
<comment type="caution">
    <text evidence="14">The sequence shown here is derived from an EMBL/GenBank/DDBJ whole genome shotgun (WGS) entry which is preliminary data.</text>
</comment>
<dbReference type="GO" id="GO:0045490">
    <property type="term" value="P:pectin catabolic process"/>
    <property type="evidence" value="ECO:0007669"/>
    <property type="project" value="UniProtKB-UniRule"/>
</dbReference>
<dbReference type="OrthoDB" id="2019149at2759"/>
<reference evidence="14" key="1">
    <citation type="submission" date="2022-04" db="EMBL/GenBank/DDBJ databases">
        <title>Carnegiea gigantea Genome sequencing and assembly v2.</title>
        <authorList>
            <person name="Copetti D."/>
            <person name="Sanderson M.J."/>
            <person name="Burquez A."/>
            <person name="Wojciechowski M.F."/>
        </authorList>
    </citation>
    <scope>NUCLEOTIDE SEQUENCE</scope>
    <source>
        <strain evidence="14">SGP5-SGP5p</strain>
        <tissue evidence="14">Aerial part</tissue>
    </source>
</reference>
<evidence type="ECO:0000256" key="10">
    <source>
        <dbReference type="ARBA" id="ARBA00057335"/>
    </source>
</evidence>
<feature type="domain" description="Pectinesterase inhibitor" evidence="13">
    <location>
        <begin position="42"/>
        <end position="193"/>
    </location>
</feature>
<dbReference type="Pfam" id="PF04043">
    <property type="entry name" value="PMEI"/>
    <property type="match status" value="1"/>
</dbReference>
<feature type="active site" evidence="11">
    <location>
        <position position="403"/>
    </location>
</feature>
<dbReference type="SUPFAM" id="SSF51126">
    <property type="entry name" value="Pectin lyase-like"/>
    <property type="match status" value="1"/>
</dbReference>
<dbReference type="EC" id="3.1.1.11" evidence="4 12"/>
<evidence type="ECO:0000256" key="11">
    <source>
        <dbReference type="PROSITE-ProRule" id="PRU10040"/>
    </source>
</evidence>
<sequence length="567" mass="62628">MKGKIIGLVVSIILIVGLAISLVFGIRLANKSSNPSNNPLYKSSKGIAAVCNPTDYKDVCAQSLNTLSNNETATPEDYLQVAINVTIDAINEGIAKSAYIGQSANDSLNRMGFQDCKELLQLAIHELEATSADIRSSNAYKISERINELKNWLSAAVAYKEACLDGVDQRDLKELMTRGLANSTQLISNLLAIVSDMDQILDKFDIKRNKTLSYRRLLNVGSSKVTLNNGYPSWFSAAERKLLGRINTNNPNPNVVVASDGSGQFRTISAALAAYPKNLQGRYVIYVKAGIYDEQVLVTKDQVNVFMYGDGPRKTIITGRKNYAEGVSTYQTATLAVIGNRFIGKSMGFQNTAGPQGHQAVALRVQSDMAAFYNCRMDGYQDTLYAQAHRQFYRNCVISGTIDFIFGDGNAFIQNSLVIVRRPMDGQQNTVTAQGKTDSRETTGIVIHNCRVVPEQKLFPIRITIQTYLGRPWKKFSTVIFMQSTLADFINPAGWLPWSGNFALDTLFFAEFANQGPGADTSKRVRWKGYHVISNPRDALRFTIDPFIQGNEWIPASGTPFLVGLKH</sequence>
<dbReference type="GO" id="GO:0030599">
    <property type="term" value="F:pectinesterase activity"/>
    <property type="evidence" value="ECO:0007669"/>
    <property type="project" value="UniProtKB-UniRule"/>
</dbReference>
<evidence type="ECO:0000256" key="7">
    <source>
        <dbReference type="ARBA" id="ARBA00023157"/>
    </source>
</evidence>
<name>A0A9Q1JNJ9_9CARY</name>
<dbReference type="FunFam" id="2.160.20.10:FF:000001">
    <property type="entry name" value="Pectinesterase"/>
    <property type="match status" value="1"/>
</dbReference>
<keyword evidence="15" id="KW-1185">Reference proteome</keyword>
<evidence type="ECO:0000259" key="13">
    <source>
        <dbReference type="SMART" id="SM00856"/>
    </source>
</evidence>
<comment type="similarity">
    <text evidence="2">In the N-terminal section; belongs to the PMEI family.</text>
</comment>
<evidence type="ECO:0000313" key="15">
    <source>
        <dbReference type="Proteomes" id="UP001153076"/>
    </source>
</evidence>
<evidence type="ECO:0000313" key="14">
    <source>
        <dbReference type="EMBL" id="KAJ8428196.1"/>
    </source>
</evidence>
<dbReference type="PANTHER" id="PTHR31707">
    <property type="entry name" value="PECTINESTERASE"/>
    <property type="match status" value="1"/>
</dbReference>
<comment type="pathway">
    <text evidence="1 12">Glycan metabolism; pectin degradation; 2-dehydro-3-deoxy-D-gluconate from pectin: step 1/5.</text>
</comment>
<evidence type="ECO:0000256" key="5">
    <source>
        <dbReference type="ARBA" id="ARBA00022801"/>
    </source>
</evidence>
<dbReference type="InterPro" id="IPR035513">
    <property type="entry name" value="Invertase/methylesterase_inhib"/>
</dbReference>
<dbReference type="GO" id="GO:0042545">
    <property type="term" value="P:cell wall modification"/>
    <property type="evidence" value="ECO:0007669"/>
    <property type="project" value="UniProtKB-UniRule"/>
</dbReference>
<proteinExistence type="inferred from homology"/>
<comment type="function">
    <text evidence="10">Acts in the modification of cell walls via demethylesterification of cell wall pectin.</text>
</comment>
<dbReference type="InterPro" id="IPR011050">
    <property type="entry name" value="Pectin_lyase_fold/virulence"/>
</dbReference>
<dbReference type="EMBL" id="JAKOGI010001041">
    <property type="protein sequence ID" value="KAJ8428196.1"/>
    <property type="molecule type" value="Genomic_DNA"/>
</dbReference>
<organism evidence="14 15">
    <name type="scientific">Carnegiea gigantea</name>
    <dbReference type="NCBI Taxonomy" id="171969"/>
    <lineage>
        <taxon>Eukaryota</taxon>
        <taxon>Viridiplantae</taxon>
        <taxon>Streptophyta</taxon>
        <taxon>Embryophyta</taxon>
        <taxon>Tracheophyta</taxon>
        <taxon>Spermatophyta</taxon>
        <taxon>Magnoliopsida</taxon>
        <taxon>eudicotyledons</taxon>
        <taxon>Gunneridae</taxon>
        <taxon>Pentapetalae</taxon>
        <taxon>Caryophyllales</taxon>
        <taxon>Cactineae</taxon>
        <taxon>Cactaceae</taxon>
        <taxon>Cactoideae</taxon>
        <taxon>Echinocereeae</taxon>
        <taxon>Carnegiea</taxon>
    </lineage>
</organism>
<evidence type="ECO:0000256" key="1">
    <source>
        <dbReference type="ARBA" id="ARBA00005184"/>
    </source>
</evidence>
<evidence type="ECO:0000256" key="8">
    <source>
        <dbReference type="ARBA" id="ARBA00023180"/>
    </source>
</evidence>
<dbReference type="InterPro" id="IPR033131">
    <property type="entry name" value="Pectinesterase_Asp_AS"/>
</dbReference>
<evidence type="ECO:0000256" key="3">
    <source>
        <dbReference type="ARBA" id="ARBA00007786"/>
    </source>
</evidence>
<dbReference type="Gene3D" id="1.20.140.40">
    <property type="entry name" value="Invertase/pectin methylesterase inhibitor family protein"/>
    <property type="match status" value="1"/>
</dbReference>
<dbReference type="Gene3D" id="2.160.20.10">
    <property type="entry name" value="Single-stranded right-handed beta-helix, Pectin lyase-like"/>
    <property type="match status" value="1"/>
</dbReference>
<evidence type="ECO:0000256" key="6">
    <source>
        <dbReference type="ARBA" id="ARBA00023085"/>
    </source>
</evidence>
<dbReference type="PROSITE" id="PS00503">
    <property type="entry name" value="PECTINESTERASE_2"/>
    <property type="match status" value="1"/>
</dbReference>
<keyword evidence="8" id="KW-0325">Glycoprotein</keyword>
<dbReference type="FunFam" id="1.20.140.40:FF:000001">
    <property type="entry name" value="Pectinesterase"/>
    <property type="match status" value="1"/>
</dbReference>